<dbReference type="InterPro" id="IPR008920">
    <property type="entry name" value="TF_FadR/GntR_C"/>
</dbReference>
<dbReference type="AlphaFoldDB" id="A0A6G4WCX6"/>
<keyword evidence="6" id="KW-1185">Reference proteome</keyword>
<proteinExistence type="predicted"/>
<dbReference type="GO" id="GO:0003700">
    <property type="term" value="F:DNA-binding transcription factor activity"/>
    <property type="evidence" value="ECO:0007669"/>
    <property type="project" value="InterPro"/>
</dbReference>
<dbReference type="CDD" id="cd07377">
    <property type="entry name" value="WHTH_GntR"/>
    <property type="match status" value="1"/>
</dbReference>
<protein>
    <submittedName>
        <fullName evidence="5">GntR family transcriptional regulator</fullName>
    </submittedName>
</protein>
<accession>A0A6G4WCX6</accession>
<dbReference type="Pfam" id="PF07729">
    <property type="entry name" value="FCD"/>
    <property type="match status" value="1"/>
</dbReference>
<dbReference type="SUPFAM" id="SSF48008">
    <property type="entry name" value="GntR ligand-binding domain-like"/>
    <property type="match status" value="1"/>
</dbReference>
<reference evidence="5 6" key="1">
    <citation type="submission" date="2020-02" db="EMBL/GenBank/DDBJ databases">
        <title>Genome sequence of strain CCNWXJ40-4.</title>
        <authorList>
            <person name="Gao J."/>
            <person name="Sun J."/>
        </authorList>
    </citation>
    <scope>NUCLEOTIDE SEQUENCE [LARGE SCALE GENOMIC DNA]</scope>
    <source>
        <strain evidence="5 6">CCNWXJ 40-4</strain>
    </source>
</reference>
<dbReference type="SMART" id="SM00345">
    <property type="entry name" value="HTH_GNTR"/>
    <property type="match status" value="1"/>
</dbReference>
<dbReference type="InterPro" id="IPR000524">
    <property type="entry name" value="Tscrpt_reg_HTH_GntR"/>
</dbReference>
<dbReference type="PANTHER" id="PTHR43537">
    <property type="entry name" value="TRANSCRIPTIONAL REGULATOR, GNTR FAMILY"/>
    <property type="match status" value="1"/>
</dbReference>
<evidence type="ECO:0000256" key="3">
    <source>
        <dbReference type="ARBA" id="ARBA00023163"/>
    </source>
</evidence>
<dbReference type="InterPro" id="IPR036390">
    <property type="entry name" value="WH_DNA-bd_sf"/>
</dbReference>
<feature type="domain" description="HTH gntR-type" evidence="4">
    <location>
        <begin position="25"/>
        <end position="92"/>
    </location>
</feature>
<evidence type="ECO:0000256" key="1">
    <source>
        <dbReference type="ARBA" id="ARBA00023015"/>
    </source>
</evidence>
<dbReference type="EMBL" id="JAAKZF010000015">
    <property type="protein sequence ID" value="NGO52188.1"/>
    <property type="molecule type" value="Genomic_DNA"/>
</dbReference>
<sequence>MNQLRKIGSDVVAEPDRHEAAFVNVPLRQRLKEALLRRILGGHYDPGERLVELRIAQEFGTSQGPVREALRELEATGLVTNLPRRGTYVAEVMGDGLREIYAVRGALEEQATRTATAKRSCDLALLQREVDMMHAAALAGDTHGVVEHSVKFHRAIMQAAGNRLLLNIWQSLQIETRTTITMLVEGLDLVEIADSHQPIVDAIASGDAERAACVAREHQEYFERLPVPTRSGS</sequence>
<dbReference type="Gene3D" id="1.20.120.530">
    <property type="entry name" value="GntR ligand-binding domain-like"/>
    <property type="match status" value="1"/>
</dbReference>
<dbReference type="SMART" id="SM00895">
    <property type="entry name" value="FCD"/>
    <property type="match status" value="1"/>
</dbReference>
<dbReference type="PANTHER" id="PTHR43537:SF24">
    <property type="entry name" value="GLUCONATE OPERON TRANSCRIPTIONAL REPRESSOR"/>
    <property type="match status" value="1"/>
</dbReference>
<dbReference type="InterPro" id="IPR036388">
    <property type="entry name" value="WH-like_DNA-bd_sf"/>
</dbReference>
<keyword evidence="1" id="KW-0805">Transcription regulation</keyword>
<keyword evidence="2" id="KW-0238">DNA-binding</keyword>
<dbReference type="RefSeq" id="WP_165028351.1">
    <property type="nucleotide sequence ID" value="NZ_JAAKZF010000015.1"/>
</dbReference>
<comment type="caution">
    <text evidence="5">The sequence shown here is derived from an EMBL/GenBank/DDBJ whole genome shotgun (WGS) entry which is preliminary data.</text>
</comment>
<dbReference type="PROSITE" id="PS50949">
    <property type="entry name" value="HTH_GNTR"/>
    <property type="match status" value="1"/>
</dbReference>
<evidence type="ECO:0000313" key="6">
    <source>
        <dbReference type="Proteomes" id="UP001642900"/>
    </source>
</evidence>
<evidence type="ECO:0000259" key="4">
    <source>
        <dbReference type="PROSITE" id="PS50949"/>
    </source>
</evidence>
<dbReference type="Pfam" id="PF00392">
    <property type="entry name" value="GntR"/>
    <property type="match status" value="1"/>
</dbReference>
<name>A0A6G4WCX6_9HYPH</name>
<evidence type="ECO:0000256" key="2">
    <source>
        <dbReference type="ARBA" id="ARBA00023125"/>
    </source>
</evidence>
<dbReference type="GO" id="GO:0003677">
    <property type="term" value="F:DNA binding"/>
    <property type="evidence" value="ECO:0007669"/>
    <property type="project" value="UniProtKB-KW"/>
</dbReference>
<gene>
    <name evidence="5" type="ORF">G6N73_13530</name>
</gene>
<keyword evidence="3" id="KW-0804">Transcription</keyword>
<organism evidence="5 6">
    <name type="scientific">Allomesorhizobium camelthorni</name>
    <dbReference type="NCBI Taxonomy" id="475069"/>
    <lineage>
        <taxon>Bacteria</taxon>
        <taxon>Pseudomonadati</taxon>
        <taxon>Pseudomonadota</taxon>
        <taxon>Alphaproteobacteria</taxon>
        <taxon>Hyphomicrobiales</taxon>
        <taxon>Phyllobacteriaceae</taxon>
        <taxon>Allomesorhizobium</taxon>
    </lineage>
</organism>
<dbReference type="Proteomes" id="UP001642900">
    <property type="component" value="Unassembled WGS sequence"/>
</dbReference>
<dbReference type="InterPro" id="IPR011711">
    <property type="entry name" value="GntR_C"/>
</dbReference>
<dbReference type="Gene3D" id="1.10.10.10">
    <property type="entry name" value="Winged helix-like DNA-binding domain superfamily/Winged helix DNA-binding domain"/>
    <property type="match status" value="1"/>
</dbReference>
<dbReference type="SUPFAM" id="SSF46785">
    <property type="entry name" value="Winged helix' DNA-binding domain"/>
    <property type="match status" value="1"/>
</dbReference>
<evidence type="ECO:0000313" key="5">
    <source>
        <dbReference type="EMBL" id="NGO52188.1"/>
    </source>
</evidence>